<name>A0A844H627_9RHOB</name>
<dbReference type="Pfam" id="PF06170">
    <property type="entry name" value="DUF983"/>
    <property type="match status" value="1"/>
</dbReference>
<accession>A0A844H627</accession>
<dbReference type="EMBL" id="WMIF01000004">
    <property type="protein sequence ID" value="MTH33947.1"/>
    <property type="molecule type" value="Genomic_DNA"/>
</dbReference>
<dbReference type="RefSeq" id="WP_155063491.1">
    <property type="nucleotide sequence ID" value="NZ_WMIF01000004.1"/>
</dbReference>
<proteinExistence type="predicted"/>
<keyword evidence="3" id="KW-1185">Reference proteome</keyword>
<evidence type="ECO:0000313" key="2">
    <source>
        <dbReference type="EMBL" id="MTH33947.1"/>
    </source>
</evidence>
<protein>
    <submittedName>
        <fullName evidence="2">DUF983 domain-containing protein</fullName>
    </submittedName>
</protein>
<dbReference type="InterPro" id="IPR009325">
    <property type="entry name" value="DUF983"/>
</dbReference>
<keyword evidence="1" id="KW-0472">Membrane</keyword>
<keyword evidence="1" id="KW-1133">Transmembrane helix</keyword>
<dbReference type="OrthoDB" id="9799456at2"/>
<reference evidence="2 3" key="1">
    <citation type="submission" date="2019-11" db="EMBL/GenBank/DDBJ databases">
        <authorList>
            <person name="Dong K."/>
        </authorList>
    </citation>
    <scope>NUCLEOTIDE SEQUENCE [LARGE SCALE GENOMIC DNA]</scope>
    <source>
        <strain evidence="2 3">JCM 17370</strain>
    </source>
</reference>
<dbReference type="Proteomes" id="UP000442533">
    <property type="component" value="Unassembled WGS sequence"/>
</dbReference>
<organism evidence="2 3">
    <name type="scientific">Paracoccus limosus</name>
    <dbReference type="NCBI Taxonomy" id="913252"/>
    <lineage>
        <taxon>Bacteria</taxon>
        <taxon>Pseudomonadati</taxon>
        <taxon>Pseudomonadota</taxon>
        <taxon>Alphaproteobacteria</taxon>
        <taxon>Rhodobacterales</taxon>
        <taxon>Paracoccaceae</taxon>
        <taxon>Paracoccus</taxon>
    </lineage>
</organism>
<gene>
    <name evidence="2" type="ORF">GL279_04970</name>
</gene>
<dbReference type="AlphaFoldDB" id="A0A844H627"/>
<evidence type="ECO:0000256" key="1">
    <source>
        <dbReference type="SAM" id="Phobius"/>
    </source>
</evidence>
<comment type="caution">
    <text evidence="2">The sequence shown here is derived from an EMBL/GenBank/DDBJ whole genome shotgun (WGS) entry which is preliminary data.</text>
</comment>
<feature type="transmembrane region" description="Helical" evidence="1">
    <location>
        <begin position="89"/>
        <end position="114"/>
    </location>
</feature>
<feature type="transmembrane region" description="Helical" evidence="1">
    <location>
        <begin position="62"/>
        <end position="83"/>
    </location>
</feature>
<keyword evidence="1" id="KW-0812">Transmembrane</keyword>
<evidence type="ECO:0000313" key="3">
    <source>
        <dbReference type="Proteomes" id="UP000442533"/>
    </source>
</evidence>
<sequence length="141" mass="14871">MAPAQTDPSADRNVKQAMLRGATRRCPACGKGPLFSGYLKVRDHCEHCGEDLSHQRADDGPAYLTILIVSHLGAPLLLAIYMAYRPSPISMLIGFSLGAVVLCLALLPVIKGAMVGLQWARRMHGFGAAPAGAKPHPGATA</sequence>